<evidence type="ECO:0000313" key="1">
    <source>
        <dbReference type="EMBL" id="ODM87765.1"/>
    </source>
</evidence>
<accession>A0A1D2M459</accession>
<reference evidence="1 2" key="1">
    <citation type="journal article" date="2016" name="Genome Biol. Evol.">
        <title>Gene Family Evolution Reflects Adaptation to Soil Environmental Stressors in the Genome of the Collembolan Orchesella cincta.</title>
        <authorList>
            <person name="Faddeeva-Vakhrusheva A."/>
            <person name="Derks M.F."/>
            <person name="Anvar S.Y."/>
            <person name="Agamennone V."/>
            <person name="Suring W."/>
            <person name="Smit S."/>
            <person name="van Straalen N.M."/>
            <person name="Roelofs D."/>
        </authorList>
    </citation>
    <scope>NUCLEOTIDE SEQUENCE [LARGE SCALE GENOMIC DNA]</scope>
    <source>
        <tissue evidence="1">Mixed pool</tissue>
    </source>
</reference>
<gene>
    <name evidence="1" type="ORF">Ocin01_18915</name>
</gene>
<dbReference type="OrthoDB" id="8294694at2759"/>
<organism evidence="1 2">
    <name type="scientific">Orchesella cincta</name>
    <name type="common">Springtail</name>
    <name type="synonym">Podura cincta</name>
    <dbReference type="NCBI Taxonomy" id="48709"/>
    <lineage>
        <taxon>Eukaryota</taxon>
        <taxon>Metazoa</taxon>
        <taxon>Ecdysozoa</taxon>
        <taxon>Arthropoda</taxon>
        <taxon>Hexapoda</taxon>
        <taxon>Collembola</taxon>
        <taxon>Entomobryomorpha</taxon>
        <taxon>Entomobryoidea</taxon>
        <taxon>Orchesellidae</taxon>
        <taxon>Orchesellinae</taxon>
        <taxon>Orchesella</taxon>
    </lineage>
</organism>
<keyword evidence="2" id="KW-1185">Reference proteome</keyword>
<dbReference type="Proteomes" id="UP000094527">
    <property type="component" value="Unassembled WGS sequence"/>
</dbReference>
<comment type="caution">
    <text evidence="1">The sequence shown here is derived from an EMBL/GenBank/DDBJ whole genome shotgun (WGS) entry which is preliminary data.</text>
</comment>
<sequence>MLVETIQILNIVTNSPRADPYGTIDFPSDDWGNGESANNEILVIASSLKIGADDDPFTMPTTMSWSSGAGCGGIFIGNGEISYKEDGKYANTEKVCLTNTMFTSHGVNCDL</sequence>
<protein>
    <submittedName>
        <fullName evidence="1">Uncharacterized protein</fullName>
    </submittedName>
</protein>
<evidence type="ECO:0000313" key="2">
    <source>
        <dbReference type="Proteomes" id="UP000094527"/>
    </source>
</evidence>
<dbReference type="AlphaFoldDB" id="A0A1D2M459"/>
<proteinExistence type="predicted"/>
<name>A0A1D2M459_ORCCI</name>
<dbReference type="EMBL" id="LJIJ01004721">
    <property type="protein sequence ID" value="ODM87765.1"/>
    <property type="molecule type" value="Genomic_DNA"/>
</dbReference>